<dbReference type="SUPFAM" id="SSF52540">
    <property type="entry name" value="P-loop containing nucleoside triphosphate hydrolases"/>
    <property type="match status" value="1"/>
</dbReference>
<dbReference type="Proteomes" id="UP000477782">
    <property type="component" value="Unassembled WGS sequence"/>
</dbReference>
<accession>A0A6M0QUL0</accession>
<sequence length="493" mass="56534">MKKFSDYVFGDYSGMREYRRDPDFFVKSFVQPDGFSLDNLSNKSNFIIVGRKGTGKSSCCLKIAHERKFEGVTSTFYSFSEDFGRPDIRDAVVTQALNLEDLSSGKLFDSVKDFYDFKELWIRRVLHSISSDLHQRGINSNFVRFCQSVELSERSIAQGIGRGLTLPPPPDFGIPWLRDVLSNYKDKKIMPLKDFNNSCLRLFAESHQNYRHVFFFDELNISQVDTKSDQYDVLLALVRDIVRASAILNDFFVEKKIDVSVICCLRPEVRNRLIERDPELSKTIDSNSVDLSWPYRNDFENPLIGLLKGKIKAAGATEEEVESIVPTRVKDMDGPGDIAFPMFFLNLTWYRPRDVIRVLKAYQATNGSSTSLFADGYDMDKFLREYSRVSKTDCFAELEVKYTPALLNLAISKIRWARYDKGAGALIDDLSVLQNRLDIDEFIKDLFEAGVIANHQKDGKQYQIYSAARGDSYLNPNIRILVHRGLWRALQLA</sequence>
<dbReference type="EMBL" id="JAAIVJ010000007">
    <property type="protein sequence ID" value="NEY91115.1"/>
    <property type="molecule type" value="Genomic_DNA"/>
</dbReference>
<dbReference type="InterPro" id="IPR059206">
    <property type="entry name" value="Sll1717-like"/>
</dbReference>
<gene>
    <name evidence="1" type="ORF">G4Z14_12480</name>
</gene>
<proteinExistence type="predicted"/>
<comment type="caution">
    <text evidence="1">The sequence shown here is derived from an EMBL/GenBank/DDBJ whole genome shotgun (WGS) entry which is preliminary data.</text>
</comment>
<dbReference type="AlphaFoldDB" id="A0A6M0QUL0"/>
<protein>
    <submittedName>
        <fullName evidence="1">Uncharacterized protein</fullName>
    </submittedName>
</protein>
<organism evidence="1 2">
    <name type="scientific">Tabrizicola oligotrophica</name>
    <dbReference type="NCBI Taxonomy" id="2710650"/>
    <lineage>
        <taxon>Bacteria</taxon>
        <taxon>Pseudomonadati</taxon>
        <taxon>Pseudomonadota</taxon>
        <taxon>Alphaproteobacteria</taxon>
        <taxon>Rhodobacterales</taxon>
        <taxon>Paracoccaceae</taxon>
        <taxon>Tabrizicola</taxon>
    </lineage>
</organism>
<keyword evidence="2" id="KW-1185">Reference proteome</keyword>
<reference evidence="1 2" key="1">
    <citation type="submission" date="2020-02" db="EMBL/GenBank/DDBJ databases">
        <authorList>
            <person name="Chen W.-M."/>
        </authorList>
    </citation>
    <scope>NUCLEOTIDE SEQUENCE [LARGE SCALE GENOMIC DNA]</scope>
    <source>
        <strain evidence="1 2">KMS-5</strain>
    </source>
</reference>
<dbReference type="NCBIfam" id="NF047389">
    <property type="entry name" value="ATPase_Sll1717"/>
    <property type="match status" value="1"/>
</dbReference>
<dbReference type="InterPro" id="IPR027417">
    <property type="entry name" value="P-loop_NTPase"/>
</dbReference>
<dbReference type="RefSeq" id="WP_164626236.1">
    <property type="nucleotide sequence ID" value="NZ_JAAIVJ010000007.1"/>
</dbReference>
<dbReference type="Gene3D" id="3.40.50.300">
    <property type="entry name" value="P-loop containing nucleotide triphosphate hydrolases"/>
    <property type="match status" value="1"/>
</dbReference>
<evidence type="ECO:0000313" key="2">
    <source>
        <dbReference type="Proteomes" id="UP000477782"/>
    </source>
</evidence>
<evidence type="ECO:0000313" key="1">
    <source>
        <dbReference type="EMBL" id="NEY91115.1"/>
    </source>
</evidence>
<name>A0A6M0QUL0_9RHOB</name>